<feature type="compositionally biased region" description="Basic and acidic residues" evidence="1">
    <location>
        <begin position="15"/>
        <end position="24"/>
    </location>
</feature>
<gene>
    <name evidence="2" type="ORF">D8771_14080</name>
</gene>
<dbReference type="AlphaFoldDB" id="A0A6C1C1H5"/>
<dbReference type="EMBL" id="RCIY01000055">
    <property type="protein sequence ID" value="TGG83198.1"/>
    <property type="molecule type" value="Genomic_DNA"/>
</dbReference>
<proteinExistence type="predicted"/>
<feature type="region of interest" description="Disordered" evidence="1">
    <location>
        <begin position="1"/>
        <end position="54"/>
    </location>
</feature>
<dbReference type="InterPro" id="IPR015330">
    <property type="entry name" value="DNA_primase/pol_bifunc_N"/>
</dbReference>
<protein>
    <submittedName>
        <fullName evidence="2">DNA primase</fullName>
    </submittedName>
</protein>
<sequence>MERESRIAQWLRRRAAQDESERPGARSRARSGSSGSGRGRRWGGRGAQAAAGADEAAARRETLLLTAAEAGFPLAPAAHPSGYGCSCVRIGCPTPGRHPVSFAWQTQATTDRAQIERWLRAEPQANFITATGRAHDVLDVPAEAGYAALARLEEREAAAEPGAEPVLGPVALLGEDRMLFFTKTRGRPEDEDEWWPCELDSHPETMEEHPGLRWHCRGSYVLLPPSRLPDDEEGVRWLRPPQPGDALPEPLTLLETLTDACAEYAVTVEGLEDPSPWPVR</sequence>
<evidence type="ECO:0000313" key="2">
    <source>
        <dbReference type="EMBL" id="TGG83198.1"/>
    </source>
</evidence>
<dbReference type="SMART" id="SM00943">
    <property type="entry name" value="Prim-Pol"/>
    <property type="match status" value="1"/>
</dbReference>
<comment type="caution">
    <text evidence="2">The sequence shown here is derived from an EMBL/GenBank/DDBJ whole genome shotgun (WGS) entry which is preliminary data.</text>
</comment>
<evidence type="ECO:0000256" key="1">
    <source>
        <dbReference type="SAM" id="MobiDB-lite"/>
    </source>
</evidence>
<accession>A0A6C1C1H5</accession>
<dbReference type="Pfam" id="PF09250">
    <property type="entry name" value="Prim-Pol"/>
    <property type="match status" value="1"/>
</dbReference>
<dbReference type="Proteomes" id="UP000298111">
    <property type="component" value="Unassembled WGS sequence"/>
</dbReference>
<name>A0A6C1C1H5_9ACTN</name>
<dbReference type="RefSeq" id="WP_016468680.1">
    <property type="nucleotide sequence ID" value="NZ_BBQG01000068.1"/>
</dbReference>
<evidence type="ECO:0000313" key="3">
    <source>
        <dbReference type="Proteomes" id="UP000298111"/>
    </source>
</evidence>
<reference evidence="2 3" key="1">
    <citation type="submission" date="2018-10" db="EMBL/GenBank/DDBJ databases">
        <title>Isolation of pseudouridimycin from Streptomyces albus DSM 40763.</title>
        <authorList>
            <person name="Rosenqvist P."/>
            <person name="Metsae-Ketelae M."/>
            <person name="Virta P."/>
        </authorList>
    </citation>
    <scope>NUCLEOTIDE SEQUENCE [LARGE SCALE GENOMIC DNA]</scope>
    <source>
        <strain evidence="2 3">DSM 40763</strain>
    </source>
</reference>
<organism evidence="2 3">
    <name type="scientific">Streptomyces albus</name>
    <dbReference type="NCBI Taxonomy" id="1888"/>
    <lineage>
        <taxon>Bacteria</taxon>
        <taxon>Bacillati</taxon>
        <taxon>Actinomycetota</taxon>
        <taxon>Actinomycetes</taxon>
        <taxon>Kitasatosporales</taxon>
        <taxon>Streptomycetaceae</taxon>
        <taxon>Streptomyces</taxon>
    </lineage>
</organism>
<dbReference type="GeneID" id="75183976"/>